<name>A0ABU0H8J6_9HYPH</name>
<evidence type="ECO:0000256" key="1">
    <source>
        <dbReference type="SAM" id="SignalP"/>
    </source>
</evidence>
<feature type="signal peptide" evidence="1">
    <location>
        <begin position="1"/>
        <end position="22"/>
    </location>
</feature>
<reference evidence="2 3" key="1">
    <citation type="submission" date="2023-07" db="EMBL/GenBank/DDBJ databases">
        <title>Genomic Encyclopedia of Type Strains, Phase IV (KMG-IV): sequencing the most valuable type-strain genomes for metagenomic binning, comparative biology and taxonomic classification.</title>
        <authorList>
            <person name="Goeker M."/>
        </authorList>
    </citation>
    <scope>NUCLEOTIDE SEQUENCE [LARGE SCALE GENOMIC DNA]</scope>
    <source>
        <strain evidence="2 3">B6-8</strain>
    </source>
</reference>
<feature type="chain" id="PRO_5045762912" evidence="1">
    <location>
        <begin position="23"/>
        <end position="91"/>
    </location>
</feature>
<organism evidence="2 3">
    <name type="scientific">Kaistia dalseonensis</name>
    <dbReference type="NCBI Taxonomy" id="410840"/>
    <lineage>
        <taxon>Bacteria</taxon>
        <taxon>Pseudomonadati</taxon>
        <taxon>Pseudomonadota</taxon>
        <taxon>Alphaproteobacteria</taxon>
        <taxon>Hyphomicrobiales</taxon>
        <taxon>Kaistiaceae</taxon>
        <taxon>Kaistia</taxon>
    </lineage>
</organism>
<dbReference type="EMBL" id="JAUSVO010000004">
    <property type="protein sequence ID" value="MDQ0438634.1"/>
    <property type="molecule type" value="Genomic_DNA"/>
</dbReference>
<protein>
    <submittedName>
        <fullName evidence="2">Uncharacterized protein</fullName>
    </submittedName>
</protein>
<keyword evidence="3" id="KW-1185">Reference proteome</keyword>
<accession>A0ABU0H8J6</accession>
<evidence type="ECO:0000313" key="2">
    <source>
        <dbReference type="EMBL" id="MDQ0438634.1"/>
    </source>
</evidence>
<dbReference type="Proteomes" id="UP001241603">
    <property type="component" value="Unassembled WGS sequence"/>
</dbReference>
<keyword evidence="1" id="KW-0732">Signal</keyword>
<proteinExistence type="predicted"/>
<dbReference type="RefSeq" id="WP_266349538.1">
    <property type="nucleotide sequence ID" value="NZ_JAPKNG010000004.1"/>
</dbReference>
<sequence>MRNLLMTAAALALIAQVTPAFAADQIEGTVLRVSPATGMLQLQTGETFQFSNGAVLYGLLPGQQVGVTYSGSHGIGAFNPHPESDDNSSSY</sequence>
<comment type="caution">
    <text evidence="2">The sequence shown here is derived from an EMBL/GenBank/DDBJ whole genome shotgun (WGS) entry which is preliminary data.</text>
</comment>
<evidence type="ECO:0000313" key="3">
    <source>
        <dbReference type="Proteomes" id="UP001241603"/>
    </source>
</evidence>
<gene>
    <name evidence="2" type="ORF">QO014_003029</name>
</gene>